<feature type="compositionally biased region" description="Basic and acidic residues" evidence="10">
    <location>
        <begin position="669"/>
        <end position="684"/>
    </location>
</feature>
<dbReference type="Pfam" id="PF00644">
    <property type="entry name" value="PARP"/>
    <property type="match status" value="1"/>
</dbReference>
<keyword evidence="9" id="KW-0175">Coiled coil</keyword>
<dbReference type="PROSITE" id="PS51125">
    <property type="entry name" value="NHL"/>
    <property type="match status" value="1"/>
</dbReference>
<protein>
    <recommendedName>
        <fullName evidence="8">Poly [ADP-ribose] polymerase</fullName>
        <shortName evidence="8">PARP</shortName>
        <ecNumber evidence="8">2.4.2.-</ecNumber>
    </recommendedName>
</protein>
<dbReference type="GO" id="GO:0070212">
    <property type="term" value="P:protein poly-ADP-ribosylation"/>
    <property type="evidence" value="ECO:0007669"/>
    <property type="project" value="TreeGrafter"/>
</dbReference>
<feature type="domain" description="PARP catalytic" evidence="11">
    <location>
        <begin position="1641"/>
        <end position="1839"/>
    </location>
</feature>
<dbReference type="InterPro" id="IPR012317">
    <property type="entry name" value="Poly(ADP-ribose)pol_cat_dom"/>
</dbReference>
<dbReference type="PROSITE" id="PS51059">
    <property type="entry name" value="PARP_CATALYTIC"/>
    <property type="match status" value="1"/>
</dbReference>
<sequence length="1839" mass="208975">MATATNKTLCIKCKKSKTTMKCSGCSKDFCFDHIDEHRNELSEQLGTIEDQFNDFKIGIDEQKADRQKHELMKQINRWERKSIEKIRQVANEVRHELSSRIVIFTTDLDVKLKQLTQKIIQCRKENDFADQEIQDFNEELERLRDILNKPPDFKIKYDTTSFISKIHLNMKTQLSRNTNLNANAKWIQNGITVAGGNAYGSEMNQLYSPRGLCIDDDQTVYVAEWTNHRIVEWKSGAMTGRVVAGGNGQGNRPDQLNGPTDMIIDRERDNFIICDHGNRRVVRWPRQNGKNGETIISNVGCFGLTMYDDGFLYVADYDRHEVRRYPMGEDQGIVVAGGNGQGNRLDQLNNPTFTFVDRDHSLYVTDYSNHRVMKWMAGAEQGIIVAGGQGQGNSLTQLLNPGGVIVDQSGAVYVADQSNHRVVRWAPGATQGSVVVGGNGSGDQLNQLSFPIGLSFDQEASAARVSTQTPDTECERHSRRQNYDSCLPSNCLLAHTQGLPSKQCLNDIQDYLHPLQHAEPSKPIGAMPLVAYNNPNIFPGSTEKRPREVIELSIAEQNFLEYFGDKILDKIRKEQGIEDVKVKDGKLQLSGNSLTITNIKSYLKQVLHEQNAIIPNSLKKYLQLSAKGCLMKRFLQKYSVGISYLEISTNPSLNTNDIITIKNRANDHDKYEREKQYDSDRDMDQSEDDDDDNRKNDVSNPASNVANISSNLKHCRRYAQKFIQITLCNDSKDLLSKAIKELKSYSLYTQLWTLTQDEITYILKQPQPTKPSKNNTKIGNQCFQIKFFLINLIRSTRNSIVEIFVDYKNGFWRVKVRGFKNHVNNAMSKIKNWLNDNIETEVQLPISKVMAIFLRTKASSDIKKLEKTHCIKITTISASYRKHLNDEQNDDNDCLKLSGSYSHITLARESVENFLESLSEQEKQFPCHSWDISKNISHIIRTRLKKLQNSDDCEAIGWIKIYTATQKRDITPTITISIVGLNEEAVDNVIEQCQDIVEGYVIWKPPADEYRSIFYALIVKKSPSIDEFRQQWETDIRLDRDTGTITIPAPSKMIADDIKGVLLSLGEEKKSRMNRISEFIPIQRNIRRFVNKAIGFLLDEAKTQRIFVECKNPNGLTLHGPSDIITEIKNKINTIIKEIEQKITIHRLQLSSAESGLIRADTYKLAKIIERQTNTIIRDVAPDQTNSTLNTNDYDTNSTLAVVINSRDQTIIVEKGDITKIKNVDAIVNAANGPLYHAGGVDKTIADAAGPALDQECKQLIAKNRGLPIPTGKVVKTTAGNLPFKCVIHAIGPQYIDGGQQERPLLFSSILSSLRLAECESYTSVALPAISSKTYGFPLADCTSIVIRAVKQFFADYPQSYVKKVILLDMDDAACNSFAHEVVIDHRNAIVDDDDDDDDDIMNYELPLLTAKWCWQDDSDEKLYNDNDIRQIEEAFQQYLKTSIEIELKITCDNLRSATMVRYRIHFNSNLKQILKDNPKALNKRLVCGYQLRKSTGKQRAIIRYPVIQREKATPVMYHPKQLDLYDLKSITTGVYWNITSITNAAVQQAKVAIQKAIDSATVSEPFSITLNKDFDVHKKELINIATQQHIQIDFQQECSGQLSMILKGLKPNVQEAKLKITLHAHDTLQKQVDNDNELRIPEEWGDQNEGCNLVEINKNDPTFIRIKNRMKETISNVKINKIERVQNVCMWNHYAFRRRQLKKELQNLPNLQIEMELFHGTNSTEPSEIYNGDCGFDMRFCTSGMWGIGTYFAKNASYSCDRYAYQLPNGKQQVFLAQVLTGDVYHCNSDKSLRLPPKSKTVSGLRYNSVSGDTQGSKVYIVYENRVAYPTYLITFTS</sequence>
<accession>A0A818WUT7</accession>
<evidence type="ECO:0000256" key="4">
    <source>
        <dbReference type="ARBA" id="ARBA00022737"/>
    </source>
</evidence>
<dbReference type="Gene3D" id="2.120.10.30">
    <property type="entry name" value="TolB, C-terminal domain"/>
    <property type="match status" value="1"/>
</dbReference>
<dbReference type="EMBL" id="CAJOBE010001295">
    <property type="protein sequence ID" value="CAF3731181.1"/>
    <property type="molecule type" value="Genomic_DNA"/>
</dbReference>
<dbReference type="Pfam" id="PF01661">
    <property type="entry name" value="Macro"/>
    <property type="match status" value="1"/>
</dbReference>
<feature type="coiled-coil region" evidence="9">
    <location>
        <begin position="112"/>
        <end position="146"/>
    </location>
</feature>
<evidence type="ECO:0000259" key="12">
    <source>
        <dbReference type="PROSITE" id="PS51154"/>
    </source>
</evidence>
<evidence type="ECO:0000256" key="1">
    <source>
        <dbReference type="ARBA" id="ARBA00004123"/>
    </source>
</evidence>
<reference evidence="13" key="1">
    <citation type="submission" date="2021-02" db="EMBL/GenBank/DDBJ databases">
        <authorList>
            <person name="Nowell W R."/>
        </authorList>
    </citation>
    <scope>NUCLEOTIDE SEQUENCE</scope>
</reference>
<dbReference type="InterPro" id="IPR001258">
    <property type="entry name" value="NHL_repeat"/>
</dbReference>
<dbReference type="PROSITE" id="PS51154">
    <property type="entry name" value="MACRO"/>
    <property type="match status" value="1"/>
</dbReference>
<dbReference type="Proteomes" id="UP000663874">
    <property type="component" value="Unassembled WGS sequence"/>
</dbReference>
<dbReference type="SUPFAM" id="SSF63829">
    <property type="entry name" value="Calcium-dependent phosphotriesterase"/>
    <property type="match status" value="1"/>
</dbReference>
<dbReference type="CDD" id="cd05819">
    <property type="entry name" value="NHL"/>
    <property type="match status" value="1"/>
</dbReference>
<dbReference type="PANTHER" id="PTHR14453:SF67">
    <property type="entry name" value="POLY [ADP-RIBOSE] POLYMERASE"/>
    <property type="match status" value="1"/>
</dbReference>
<evidence type="ECO:0000313" key="14">
    <source>
        <dbReference type="Proteomes" id="UP000663874"/>
    </source>
</evidence>
<dbReference type="GO" id="GO:0010629">
    <property type="term" value="P:negative regulation of gene expression"/>
    <property type="evidence" value="ECO:0007669"/>
    <property type="project" value="TreeGrafter"/>
</dbReference>
<evidence type="ECO:0000256" key="3">
    <source>
        <dbReference type="ARBA" id="ARBA00022679"/>
    </source>
</evidence>
<dbReference type="InterPro" id="IPR043472">
    <property type="entry name" value="Macro_dom-like"/>
</dbReference>
<keyword evidence="5 8" id="KW-0520">NAD</keyword>
<dbReference type="PANTHER" id="PTHR14453">
    <property type="entry name" value="PARP/ZINC FINGER CCCH TYPE DOMAIN CONTAINING PROTEIN"/>
    <property type="match status" value="1"/>
</dbReference>
<evidence type="ECO:0000256" key="10">
    <source>
        <dbReference type="SAM" id="MobiDB-lite"/>
    </source>
</evidence>
<evidence type="ECO:0000259" key="11">
    <source>
        <dbReference type="PROSITE" id="PS51059"/>
    </source>
</evidence>
<dbReference type="SMART" id="SM00506">
    <property type="entry name" value="A1pp"/>
    <property type="match status" value="1"/>
</dbReference>
<feature type="region of interest" description="Disordered" evidence="10">
    <location>
        <begin position="669"/>
        <end position="705"/>
    </location>
</feature>
<proteinExistence type="predicted"/>
<dbReference type="GO" id="GO:1990404">
    <property type="term" value="F:NAD+-protein mono-ADP-ribosyltransferase activity"/>
    <property type="evidence" value="ECO:0007669"/>
    <property type="project" value="TreeGrafter"/>
</dbReference>
<evidence type="ECO:0000313" key="13">
    <source>
        <dbReference type="EMBL" id="CAF3731181.1"/>
    </source>
</evidence>
<evidence type="ECO:0000256" key="5">
    <source>
        <dbReference type="ARBA" id="ARBA00023027"/>
    </source>
</evidence>
<dbReference type="EC" id="2.4.2.-" evidence="8"/>
<dbReference type="SUPFAM" id="SSF56399">
    <property type="entry name" value="ADP-ribosylation"/>
    <property type="match status" value="1"/>
</dbReference>
<keyword evidence="6" id="KW-0539">Nucleus</keyword>
<evidence type="ECO:0000256" key="7">
    <source>
        <dbReference type="PROSITE-ProRule" id="PRU00504"/>
    </source>
</evidence>
<comment type="subcellular location">
    <subcellularLocation>
        <location evidence="1">Nucleus</location>
    </subcellularLocation>
</comment>
<dbReference type="Gene3D" id="3.90.228.10">
    <property type="match status" value="1"/>
</dbReference>
<gene>
    <name evidence="13" type="ORF">FNK824_LOCUS11107</name>
</gene>
<evidence type="ECO:0000256" key="9">
    <source>
        <dbReference type="SAM" id="Coils"/>
    </source>
</evidence>
<dbReference type="InterPro" id="IPR011042">
    <property type="entry name" value="6-blade_b-propeller_TolB-like"/>
</dbReference>
<keyword evidence="2 8" id="KW-0328">Glycosyltransferase</keyword>
<dbReference type="GO" id="GO:0003714">
    <property type="term" value="F:transcription corepressor activity"/>
    <property type="evidence" value="ECO:0007669"/>
    <property type="project" value="TreeGrafter"/>
</dbReference>
<evidence type="ECO:0000256" key="8">
    <source>
        <dbReference type="RuleBase" id="RU362114"/>
    </source>
</evidence>
<comment type="caution">
    <text evidence="13">The sequence shown here is derived from an EMBL/GenBank/DDBJ whole genome shotgun (WGS) entry which is preliminary data.</text>
</comment>
<dbReference type="Pfam" id="PF01436">
    <property type="entry name" value="NHL"/>
    <property type="match status" value="1"/>
</dbReference>
<dbReference type="GO" id="GO:0003950">
    <property type="term" value="F:NAD+ poly-ADP-ribosyltransferase activity"/>
    <property type="evidence" value="ECO:0007669"/>
    <property type="project" value="UniProtKB-UniRule"/>
</dbReference>
<feature type="domain" description="Macro" evidence="12">
    <location>
        <begin position="1198"/>
        <end position="1386"/>
    </location>
</feature>
<dbReference type="GO" id="GO:0005737">
    <property type="term" value="C:cytoplasm"/>
    <property type="evidence" value="ECO:0007669"/>
    <property type="project" value="TreeGrafter"/>
</dbReference>
<evidence type="ECO:0000256" key="6">
    <source>
        <dbReference type="ARBA" id="ARBA00023242"/>
    </source>
</evidence>
<dbReference type="InterPro" id="IPR052056">
    <property type="entry name" value="Mono-ARTD/PARP"/>
</dbReference>
<dbReference type="GO" id="GO:0005634">
    <property type="term" value="C:nucleus"/>
    <property type="evidence" value="ECO:0007669"/>
    <property type="project" value="UniProtKB-SubCell"/>
</dbReference>
<keyword evidence="4" id="KW-0677">Repeat</keyword>
<feature type="repeat" description="NHL" evidence="7">
    <location>
        <begin position="199"/>
        <end position="236"/>
    </location>
</feature>
<dbReference type="Gene3D" id="3.40.220.10">
    <property type="entry name" value="Leucine Aminopeptidase, subunit E, domain 1"/>
    <property type="match status" value="1"/>
</dbReference>
<organism evidence="13 14">
    <name type="scientific">Rotaria sordida</name>
    <dbReference type="NCBI Taxonomy" id="392033"/>
    <lineage>
        <taxon>Eukaryota</taxon>
        <taxon>Metazoa</taxon>
        <taxon>Spiralia</taxon>
        <taxon>Gnathifera</taxon>
        <taxon>Rotifera</taxon>
        <taxon>Eurotatoria</taxon>
        <taxon>Bdelloidea</taxon>
        <taxon>Philodinida</taxon>
        <taxon>Philodinidae</taxon>
        <taxon>Rotaria</taxon>
    </lineage>
</organism>
<dbReference type="SUPFAM" id="SSF52949">
    <property type="entry name" value="Macro domain-like"/>
    <property type="match status" value="1"/>
</dbReference>
<evidence type="ECO:0000256" key="2">
    <source>
        <dbReference type="ARBA" id="ARBA00022676"/>
    </source>
</evidence>
<keyword evidence="3 8" id="KW-0808">Transferase</keyword>
<dbReference type="InterPro" id="IPR002589">
    <property type="entry name" value="Macro_dom"/>
</dbReference>
<name>A0A818WUT7_9BILA</name>